<feature type="region of interest" description="Disordered" evidence="6">
    <location>
        <begin position="135"/>
        <end position="261"/>
    </location>
</feature>
<dbReference type="PANTHER" id="PTHR13946:SF16">
    <property type="entry name" value="DNA-DIRECTED RNA POLYMERASE II SUBUNIT RPB11"/>
    <property type="match status" value="1"/>
</dbReference>
<evidence type="ECO:0000313" key="9">
    <source>
        <dbReference type="Proteomes" id="UP000027920"/>
    </source>
</evidence>
<comment type="similarity">
    <text evidence="5">Belongs to the archaeal Rpo11/eukaryotic RPB11/RPC19 RNA polymerase subunit family.</text>
</comment>
<feature type="compositionally biased region" description="Basic and acidic residues" evidence="6">
    <location>
        <begin position="211"/>
        <end position="228"/>
    </location>
</feature>
<dbReference type="PANTHER" id="PTHR13946">
    <property type="entry name" value="DNA-DIRECTED RNA POLYMERASE I,II,III"/>
    <property type="match status" value="1"/>
</dbReference>
<accession>A0A072PE77</accession>
<dbReference type="GO" id="GO:0046983">
    <property type="term" value="F:protein dimerization activity"/>
    <property type="evidence" value="ECO:0007669"/>
    <property type="project" value="InterPro"/>
</dbReference>
<dbReference type="CDD" id="cd06926">
    <property type="entry name" value="RNAP_II_RPB11"/>
    <property type="match status" value="1"/>
</dbReference>
<feature type="domain" description="DNA-directed RNA polymerase RBP11-like dimerisation" evidence="7">
    <location>
        <begin position="321"/>
        <end position="392"/>
    </location>
</feature>
<dbReference type="OrthoDB" id="10248581at2759"/>
<keyword evidence="2" id="KW-0240">DNA-directed RNA polymerase</keyword>
<evidence type="ECO:0000256" key="5">
    <source>
        <dbReference type="ARBA" id="ARBA00025751"/>
    </source>
</evidence>
<sequence length="412" mass="45885">MIALSCHCHFQSKGNCPKKGEDLVIWNCWGPKDVVVSVSVRLMAWIQEEAKDPWICRSCGDVIAMSYRGAFLLDNHLRTFAPALKHKGLAPTCSHYTAGLPCPHFTWTSPCTTHRLSLFDKNLQAFLYGTFVKMSSSPKDSPKRATSPMRAVSPDRAASLEREISPKRAPIKINANGVISETQDERWPGHPANALYKGSDDSENNSTDVNEPDRLSLKGLPKDSRDKTTVTTTATVTPNTEPRESRGRRPSISLYPGTGPHGIPLEGKDGGWKDHPSHMLYQTQGINHNGINIPDATEAFILGDNEKKIEEKIDTRTPNTVIFTFNKEDHTLANLLREKLLKNSHVTFAAYRVPHPLFAKFELRVQTDGEITPKEAIVASAGDTISELSRLKTNFTREYELRKMVGNAQNTQ</sequence>
<dbReference type="RefSeq" id="XP_013256435.1">
    <property type="nucleotide sequence ID" value="XM_013400981.1"/>
</dbReference>
<dbReference type="InterPro" id="IPR008193">
    <property type="entry name" value="RNA_pol_Rpb11_13-16kDa_CS"/>
</dbReference>
<dbReference type="SUPFAM" id="SSF55257">
    <property type="entry name" value="RBP11-like subunits of RNA polymerase"/>
    <property type="match status" value="1"/>
</dbReference>
<dbReference type="PROSITE" id="PS01154">
    <property type="entry name" value="RNA_POL_L_13KD"/>
    <property type="match status" value="1"/>
</dbReference>
<comment type="caution">
    <text evidence="8">The sequence shown here is derived from an EMBL/GenBank/DDBJ whole genome shotgun (WGS) entry which is preliminary data.</text>
</comment>
<dbReference type="HAMAP" id="MF_00261">
    <property type="entry name" value="RNApol_arch_Rpo11"/>
    <property type="match status" value="1"/>
</dbReference>
<dbReference type="GO" id="GO:0003677">
    <property type="term" value="F:DNA binding"/>
    <property type="evidence" value="ECO:0007669"/>
    <property type="project" value="InterPro"/>
</dbReference>
<dbReference type="InterPro" id="IPR009025">
    <property type="entry name" value="RBP11-like_dimer"/>
</dbReference>
<dbReference type="Pfam" id="PF13656">
    <property type="entry name" value="RNA_pol_L_2"/>
    <property type="match status" value="1"/>
</dbReference>
<dbReference type="Proteomes" id="UP000027920">
    <property type="component" value="Unassembled WGS sequence"/>
</dbReference>
<dbReference type="AlphaFoldDB" id="A0A072PE77"/>
<evidence type="ECO:0000256" key="6">
    <source>
        <dbReference type="SAM" id="MobiDB-lite"/>
    </source>
</evidence>
<dbReference type="GO" id="GO:0003899">
    <property type="term" value="F:DNA-directed RNA polymerase activity"/>
    <property type="evidence" value="ECO:0007669"/>
    <property type="project" value="InterPro"/>
</dbReference>
<dbReference type="Gene3D" id="3.30.1360.10">
    <property type="entry name" value="RNA polymerase, RBP11-like subunit"/>
    <property type="match status" value="1"/>
</dbReference>
<dbReference type="GeneID" id="25285151"/>
<reference evidence="8 9" key="1">
    <citation type="submission" date="2013-03" db="EMBL/GenBank/DDBJ databases">
        <title>The Genome Sequence of Exophiala aquamarina CBS 119918.</title>
        <authorList>
            <consortium name="The Broad Institute Genomics Platform"/>
            <person name="Cuomo C."/>
            <person name="de Hoog S."/>
            <person name="Gorbushina A."/>
            <person name="Walker B."/>
            <person name="Young S.K."/>
            <person name="Zeng Q."/>
            <person name="Gargeya S."/>
            <person name="Fitzgerald M."/>
            <person name="Haas B."/>
            <person name="Abouelleil A."/>
            <person name="Allen A.W."/>
            <person name="Alvarado L."/>
            <person name="Arachchi H.M."/>
            <person name="Berlin A.M."/>
            <person name="Chapman S.B."/>
            <person name="Gainer-Dewar J."/>
            <person name="Goldberg J."/>
            <person name="Griggs A."/>
            <person name="Gujja S."/>
            <person name="Hansen M."/>
            <person name="Howarth C."/>
            <person name="Imamovic A."/>
            <person name="Ireland A."/>
            <person name="Larimer J."/>
            <person name="McCowan C."/>
            <person name="Murphy C."/>
            <person name="Pearson M."/>
            <person name="Poon T.W."/>
            <person name="Priest M."/>
            <person name="Roberts A."/>
            <person name="Saif S."/>
            <person name="Shea T."/>
            <person name="Sisk P."/>
            <person name="Sykes S."/>
            <person name="Wortman J."/>
            <person name="Nusbaum C."/>
            <person name="Birren B."/>
        </authorList>
    </citation>
    <scope>NUCLEOTIDE SEQUENCE [LARGE SCALE GENOMIC DNA]</scope>
    <source>
        <strain evidence="8 9">CBS 119918</strain>
    </source>
</reference>
<dbReference type="GO" id="GO:0006366">
    <property type="term" value="P:transcription by RNA polymerase II"/>
    <property type="evidence" value="ECO:0007669"/>
    <property type="project" value="InterPro"/>
</dbReference>
<dbReference type="InterPro" id="IPR022905">
    <property type="entry name" value="Rpo11-like"/>
</dbReference>
<keyword evidence="3" id="KW-0804">Transcription</keyword>
<dbReference type="STRING" id="1182545.A0A072PE77"/>
<keyword evidence="9" id="KW-1185">Reference proteome</keyword>
<dbReference type="GO" id="GO:0005665">
    <property type="term" value="C:RNA polymerase II, core complex"/>
    <property type="evidence" value="ECO:0007669"/>
    <property type="project" value="InterPro"/>
</dbReference>
<name>A0A072PE77_9EURO</name>
<dbReference type="HOGENOM" id="CLU_667367_0_0_1"/>
<evidence type="ECO:0000256" key="1">
    <source>
        <dbReference type="ARBA" id="ARBA00004123"/>
    </source>
</evidence>
<evidence type="ECO:0000256" key="4">
    <source>
        <dbReference type="ARBA" id="ARBA00023242"/>
    </source>
</evidence>
<evidence type="ECO:0000256" key="2">
    <source>
        <dbReference type="ARBA" id="ARBA00022478"/>
    </source>
</evidence>
<gene>
    <name evidence="8" type="ORF">A1O9_10247</name>
</gene>
<dbReference type="EMBL" id="AMGV01000012">
    <property type="protein sequence ID" value="KEF53845.1"/>
    <property type="molecule type" value="Genomic_DNA"/>
</dbReference>
<dbReference type="InterPro" id="IPR036603">
    <property type="entry name" value="RBP11-like"/>
</dbReference>
<comment type="subcellular location">
    <subcellularLocation>
        <location evidence="1">Nucleus</location>
    </subcellularLocation>
</comment>
<evidence type="ECO:0000313" key="8">
    <source>
        <dbReference type="EMBL" id="KEF53845.1"/>
    </source>
</evidence>
<keyword evidence="4" id="KW-0539">Nucleus</keyword>
<proteinExistence type="inferred from homology"/>
<organism evidence="8 9">
    <name type="scientific">Exophiala aquamarina CBS 119918</name>
    <dbReference type="NCBI Taxonomy" id="1182545"/>
    <lineage>
        <taxon>Eukaryota</taxon>
        <taxon>Fungi</taxon>
        <taxon>Dikarya</taxon>
        <taxon>Ascomycota</taxon>
        <taxon>Pezizomycotina</taxon>
        <taxon>Eurotiomycetes</taxon>
        <taxon>Chaetothyriomycetidae</taxon>
        <taxon>Chaetothyriales</taxon>
        <taxon>Herpotrichiellaceae</taxon>
        <taxon>Exophiala</taxon>
    </lineage>
</organism>
<dbReference type="VEuPathDB" id="FungiDB:A1O9_10247"/>
<dbReference type="InterPro" id="IPR037685">
    <property type="entry name" value="RBP11"/>
</dbReference>
<evidence type="ECO:0000256" key="3">
    <source>
        <dbReference type="ARBA" id="ARBA00023163"/>
    </source>
</evidence>
<evidence type="ECO:0000259" key="7">
    <source>
        <dbReference type="Pfam" id="PF13656"/>
    </source>
</evidence>
<protein>
    <recommendedName>
        <fullName evidence="7">DNA-directed RNA polymerase RBP11-like dimerisation domain-containing protein</fullName>
    </recommendedName>
</protein>